<dbReference type="GO" id="GO:0050661">
    <property type="term" value="F:NADP binding"/>
    <property type="evidence" value="ECO:0007669"/>
    <property type="project" value="InterPro"/>
</dbReference>
<reference evidence="8" key="1">
    <citation type="submission" date="2016-10" db="EMBL/GenBank/DDBJ databases">
        <authorList>
            <person name="Varghese N."/>
            <person name="Submissions S."/>
        </authorList>
    </citation>
    <scope>NUCLEOTIDE SEQUENCE [LARGE SCALE GENOMIC DNA]</scope>
    <source>
        <strain evidence="8">DSM 26879</strain>
    </source>
</reference>
<dbReference type="InterPro" id="IPR015815">
    <property type="entry name" value="HIBADH-related"/>
</dbReference>
<dbReference type="InterPro" id="IPR036291">
    <property type="entry name" value="NAD(P)-bd_dom_sf"/>
</dbReference>
<dbReference type="SUPFAM" id="SSF48179">
    <property type="entry name" value="6-phosphogluconate dehydrogenase C-terminal domain-like"/>
    <property type="match status" value="1"/>
</dbReference>
<dbReference type="Gene3D" id="3.40.50.720">
    <property type="entry name" value="NAD(P)-binding Rossmann-like Domain"/>
    <property type="match status" value="1"/>
</dbReference>
<dbReference type="Proteomes" id="UP000199478">
    <property type="component" value="Unassembled WGS sequence"/>
</dbReference>
<evidence type="ECO:0000259" key="6">
    <source>
        <dbReference type="Pfam" id="PF14833"/>
    </source>
</evidence>
<evidence type="ECO:0000256" key="2">
    <source>
        <dbReference type="ARBA" id="ARBA00023002"/>
    </source>
</evidence>
<feature type="domain" description="3-hydroxyisobutyrate dehydrogenase-like NAD-binding" evidence="6">
    <location>
        <begin position="168"/>
        <end position="280"/>
    </location>
</feature>
<comment type="similarity">
    <text evidence="1">Belongs to the HIBADH-related family.</text>
</comment>
<evidence type="ECO:0000256" key="3">
    <source>
        <dbReference type="ARBA" id="ARBA00023027"/>
    </source>
</evidence>
<dbReference type="InterPro" id="IPR029154">
    <property type="entry name" value="HIBADH-like_NADP-bd"/>
</dbReference>
<dbReference type="SUPFAM" id="SSF51735">
    <property type="entry name" value="NAD(P)-binding Rossmann-fold domains"/>
    <property type="match status" value="1"/>
</dbReference>
<dbReference type="InterPro" id="IPR002204">
    <property type="entry name" value="3-OH-isobutyrate_DH-rel_CS"/>
</dbReference>
<organism evidence="7 8">
    <name type="scientific">Yoonia tamlensis</name>
    <dbReference type="NCBI Taxonomy" id="390270"/>
    <lineage>
        <taxon>Bacteria</taxon>
        <taxon>Pseudomonadati</taxon>
        <taxon>Pseudomonadota</taxon>
        <taxon>Alphaproteobacteria</taxon>
        <taxon>Rhodobacterales</taxon>
        <taxon>Paracoccaceae</taxon>
        <taxon>Yoonia</taxon>
    </lineage>
</organism>
<dbReference type="Gene3D" id="1.10.1040.10">
    <property type="entry name" value="N-(1-d-carboxylethyl)-l-norvaline Dehydrogenase, domain 2"/>
    <property type="match status" value="1"/>
</dbReference>
<evidence type="ECO:0000256" key="1">
    <source>
        <dbReference type="ARBA" id="ARBA00009080"/>
    </source>
</evidence>
<dbReference type="OrthoDB" id="9812907at2"/>
<dbReference type="InterPro" id="IPR013328">
    <property type="entry name" value="6PGD_dom2"/>
</dbReference>
<keyword evidence="2" id="KW-0560">Oxidoreductase</keyword>
<dbReference type="InterPro" id="IPR006115">
    <property type="entry name" value="6PGDH_NADP-bd"/>
</dbReference>
<dbReference type="Pfam" id="PF14833">
    <property type="entry name" value="NAD_binding_11"/>
    <property type="match status" value="1"/>
</dbReference>
<sequence length="296" mass="31090">MTQPKIGFIGLGLMGGAMVSRLQDKEYDVAVLGNRDRTEIDKAIARGATEAASARNVAETTDIVMLCMGTSAHVEGRMRGDDGVIAGIKPGQIVIDFGTSLPGSTRTLGAEVAAAGGIYLDAPIGRTPTQALEGKLNLMCAGDKDAFDKVLPVLNDLAENVFHLGQLGNGHAMKLINNFFGQTTGAALAEAFTMGDVMGIDRRQLYDVIFAGPLGSPFMELWSAYALEGNPNKLAFSIQNAAKDVGYYDQMTRDAGTPSIMVGGALGALRGATEGGHGDAMVPELLDYFAEQLKQG</sequence>
<dbReference type="GO" id="GO:0051287">
    <property type="term" value="F:NAD binding"/>
    <property type="evidence" value="ECO:0007669"/>
    <property type="project" value="InterPro"/>
</dbReference>
<dbReference type="GO" id="GO:0016054">
    <property type="term" value="P:organic acid catabolic process"/>
    <property type="evidence" value="ECO:0007669"/>
    <property type="project" value="UniProtKB-ARBA"/>
</dbReference>
<dbReference type="EMBL" id="FOYP01000001">
    <property type="protein sequence ID" value="SFR33011.1"/>
    <property type="molecule type" value="Genomic_DNA"/>
</dbReference>
<dbReference type="PROSITE" id="PS00895">
    <property type="entry name" value="3_HYDROXYISOBUT_DH"/>
    <property type="match status" value="1"/>
</dbReference>
<name>A0A1I6FSV9_9RHOB</name>
<dbReference type="RefSeq" id="WP_090195835.1">
    <property type="nucleotide sequence ID" value="NZ_FOYP01000001.1"/>
</dbReference>
<evidence type="ECO:0000256" key="4">
    <source>
        <dbReference type="PIRSR" id="PIRSR000103-1"/>
    </source>
</evidence>
<dbReference type="PANTHER" id="PTHR43060:SF15">
    <property type="entry name" value="3-HYDROXYISOBUTYRATE DEHYDROGENASE-LIKE 1, MITOCHONDRIAL-RELATED"/>
    <property type="match status" value="1"/>
</dbReference>
<dbReference type="PIRSF" id="PIRSF000103">
    <property type="entry name" value="HIBADH"/>
    <property type="match status" value="1"/>
</dbReference>
<accession>A0A1I6FSV9</accession>
<feature type="active site" evidence="4">
    <location>
        <position position="174"/>
    </location>
</feature>
<feature type="domain" description="6-phosphogluconate dehydrogenase NADP-binding" evidence="5">
    <location>
        <begin position="5"/>
        <end position="165"/>
    </location>
</feature>
<dbReference type="Pfam" id="PF03446">
    <property type="entry name" value="NAD_binding_2"/>
    <property type="match status" value="1"/>
</dbReference>
<dbReference type="PANTHER" id="PTHR43060">
    <property type="entry name" value="3-HYDROXYISOBUTYRATE DEHYDROGENASE-LIKE 1, MITOCHONDRIAL-RELATED"/>
    <property type="match status" value="1"/>
</dbReference>
<keyword evidence="8" id="KW-1185">Reference proteome</keyword>
<dbReference type="GO" id="GO:0016491">
    <property type="term" value="F:oxidoreductase activity"/>
    <property type="evidence" value="ECO:0007669"/>
    <property type="project" value="UniProtKB-KW"/>
</dbReference>
<dbReference type="AlphaFoldDB" id="A0A1I6FSV9"/>
<proteinExistence type="inferred from homology"/>
<protein>
    <submittedName>
        <fullName evidence="7">2-hydroxy-3-oxopropionate reductase</fullName>
    </submittedName>
</protein>
<dbReference type="STRING" id="390270.SAMN04488005_0417"/>
<evidence type="ECO:0000313" key="7">
    <source>
        <dbReference type="EMBL" id="SFR33011.1"/>
    </source>
</evidence>
<evidence type="ECO:0000259" key="5">
    <source>
        <dbReference type="Pfam" id="PF03446"/>
    </source>
</evidence>
<evidence type="ECO:0000313" key="8">
    <source>
        <dbReference type="Proteomes" id="UP000199478"/>
    </source>
</evidence>
<gene>
    <name evidence="7" type="ORF">SAMN04488005_0417</name>
</gene>
<dbReference type="InterPro" id="IPR008927">
    <property type="entry name" value="6-PGluconate_DH-like_C_sf"/>
</dbReference>
<keyword evidence="3" id="KW-0520">NAD</keyword>